<feature type="compositionally biased region" description="Pro residues" evidence="9">
    <location>
        <begin position="70"/>
        <end position="82"/>
    </location>
</feature>
<comment type="subcellular location">
    <subcellularLocation>
        <location evidence="1">Cytoplasm</location>
    </subcellularLocation>
</comment>
<dbReference type="PANTHER" id="PTHR35794">
    <property type="entry name" value="CELL DIVISION PROTEIN DIVIVA"/>
    <property type="match status" value="1"/>
</dbReference>
<feature type="region of interest" description="Disordered" evidence="9">
    <location>
        <begin position="222"/>
        <end position="286"/>
    </location>
</feature>
<dbReference type="NCBIfam" id="TIGR03544">
    <property type="entry name" value="DivI1A_domain"/>
    <property type="match status" value="1"/>
</dbReference>
<dbReference type="GO" id="GO:0005737">
    <property type="term" value="C:cytoplasm"/>
    <property type="evidence" value="ECO:0007669"/>
    <property type="project" value="UniProtKB-SubCell"/>
</dbReference>
<dbReference type="InterPro" id="IPR019933">
    <property type="entry name" value="DivIVA_domain"/>
</dbReference>
<dbReference type="Pfam" id="PF05103">
    <property type="entry name" value="DivIVA"/>
    <property type="match status" value="1"/>
</dbReference>
<evidence type="ECO:0000256" key="8">
    <source>
        <dbReference type="ARBA" id="ARBA00031737"/>
    </source>
</evidence>
<reference evidence="10" key="1">
    <citation type="journal article" date="2014" name="Int. J. Syst. Evol. Microbiol.">
        <title>Complete genome sequence of Corynebacterium casei LMG S-19264T (=DSM 44701T), isolated from a smear-ripened cheese.</title>
        <authorList>
            <consortium name="US DOE Joint Genome Institute (JGI-PGF)"/>
            <person name="Walter F."/>
            <person name="Albersmeier A."/>
            <person name="Kalinowski J."/>
            <person name="Ruckert C."/>
        </authorList>
    </citation>
    <scope>NUCLEOTIDE SEQUENCE</scope>
    <source>
        <strain evidence="10">CGMCC 4.7306</strain>
    </source>
</reference>
<dbReference type="RefSeq" id="WP_188896959.1">
    <property type="nucleotide sequence ID" value="NZ_BMMZ01000011.1"/>
</dbReference>
<dbReference type="Gene3D" id="6.10.250.660">
    <property type="match status" value="1"/>
</dbReference>
<keyword evidence="5" id="KW-0132">Cell division</keyword>
<comment type="similarity">
    <text evidence="2">Belongs to the DivIVA family.</text>
</comment>
<evidence type="ECO:0000256" key="4">
    <source>
        <dbReference type="ARBA" id="ARBA00022490"/>
    </source>
</evidence>
<keyword evidence="6" id="KW-0175">Coiled coil</keyword>
<dbReference type="PANTHER" id="PTHR35794:SF2">
    <property type="entry name" value="CELL DIVISION PROTEIN DIVIVA"/>
    <property type="match status" value="1"/>
</dbReference>
<evidence type="ECO:0000256" key="2">
    <source>
        <dbReference type="ARBA" id="ARBA00009008"/>
    </source>
</evidence>
<evidence type="ECO:0000256" key="1">
    <source>
        <dbReference type="ARBA" id="ARBA00004496"/>
    </source>
</evidence>
<name>A0A917SEA6_9ACTN</name>
<evidence type="ECO:0000256" key="7">
    <source>
        <dbReference type="ARBA" id="ARBA00023306"/>
    </source>
</evidence>
<evidence type="ECO:0000256" key="9">
    <source>
        <dbReference type="SAM" id="MobiDB-lite"/>
    </source>
</evidence>
<evidence type="ECO:0000256" key="5">
    <source>
        <dbReference type="ARBA" id="ARBA00022618"/>
    </source>
</evidence>
<sequence length="286" mass="31416">MSLTLDEVRNIKFRMAKRSGYEVLDVDEFVDQVEASFEQLLEENANLKRQVDSLKSTADATAESQQPQQPAAPQPVAQPAPQPQGNEPDVERIVVTTASEASPAVVRLVQVSTEHAEQILNEAKEESAKMKAEAERTAKQLTTDATTRAERVESEARVNAERIRSEAQNNAERLNQDAETKRRELFGELEKQRDQLAASVSDLRKFESDFRQNLTNELRSHIDHLSAGKAEPPSAPAVLNELGRDSENGAANGPSNGQPNRGVQDGGQQDTPSDTPRLDALLGEQS</sequence>
<evidence type="ECO:0000256" key="6">
    <source>
        <dbReference type="ARBA" id="ARBA00023054"/>
    </source>
</evidence>
<dbReference type="EMBL" id="BMMZ01000011">
    <property type="protein sequence ID" value="GGL76133.1"/>
    <property type="molecule type" value="Genomic_DNA"/>
</dbReference>
<feature type="compositionally biased region" description="Basic and acidic residues" evidence="9">
    <location>
        <begin position="147"/>
        <end position="165"/>
    </location>
</feature>
<evidence type="ECO:0000313" key="11">
    <source>
        <dbReference type="Proteomes" id="UP000613840"/>
    </source>
</evidence>
<gene>
    <name evidence="10" type="ORF">GCM10011575_37920</name>
</gene>
<dbReference type="InterPro" id="IPR007793">
    <property type="entry name" value="DivIVA_fam"/>
</dbReference>
<proteinExistence type="inferred from homology"/>
<organism evidence="10 11">
    <name type="scientific">Microlunatus endophyticus</name>
    <dbReference type="NCBI Taxonomy" id="1716077"/>
    <lineage>
        <taxon>Bacteria</taxon>
        <taxon>Bacillati</taxon>
        <taxon>Actinomycetota</taxon>
        <taxon>Actinomycetes</taxon>
        <taxon>Propionibacteriales</taxon>
        <taxon>Propionibacteriaceae</taxon>
        <taxon>Microlunatus</taxon>
    </lineage>
</organism>
<evidence type="ECO:0000256" key="3">
    <source>
        <dbReference type="ARBA" id="ARBA00018787"/>
    </source>
</evidence>
<protein>
    <recommendedName>
        <fullName evidence="3">Cell wall synthesis protein Wag31</fullName>
    </recommendedName>
    <alternativeName>
        <fullName evidence="8">Antigen 84</fullName>
    </alternativeName>
</protein>
<reference evidence="10" key="2">
    <citation type="submission" date="2020-09" db="EMBL/GenBank/DDBJ databases">
        <authorList>
            <person name="Sun Q."/>
            <person name="Zhou Y."/>
        </authorList>
    </citation>
    <scope>NUCLEOTIDE SEQUENCE</scope>
    <source>
        <strain evidence="10">CGMCC 4.7306</strain>
    </source>
</reference>
<feature type="compositionally biased region" description="Polar residues" evidence="9">
    <location>
        <begin position="253"/>
        <end position="274"/>
    </location>
</feature>
<feature type="compositionally biased region" description="Basic and acidic residues" evidence="9">
    <location>
        <begin position="125"/>
        <end position="138"/>
    </location>
</feature>
<accession>A0A917SEA6</accession>
<feature type="compositionally biased region" description="Polar residues" evidence="9">
    <location>
        <begin position="53"/>
        <end position="64"/>
    </location>
</feature>
<keyword evidence="7" id="KW-0131">Cell cycle</keyword>
<dbReference type="GO" id="GO:0051301">
    <property type="term" value="P:cell division"/>
    <property type="evidence" value="ECO:0007669"/>
    <property type="project" value="UniProtKB-KW"/>
</dbReference>
<dbReference type="AlphaFoldDB" id="A0A917SEA6"/>
<keyword evidence="4" id="KW-0963">Cytoplasm</keyword>
<dbReference type="Proteomes" id="UP000613840">
    <property type="component" value="Unassembled WGS sequence"/>
</dbReference>
<comment type="caution">
    <text evidence="10">The sequence shown here is derived from an EMBL/GenBank/DDBJ whole genome shotgun (WGS) entry which is preliminary data.</text>
</comment>
<evidence type="ECO:0000313" key="10">
    <source>
        <dbReference type="EMBL" id="GGL76133.1"/>
    </source>
</evidence>
<feature type="region of interest" description="Disordered" evidence="9">
    <location>
        <begin position="125"/>
        <end position="179"/>
    </location>
</feature>
<keyword evidence="11" id="KW-1185">Reference proteome</keyword>
<feature type="region of interest" description="Disordered" evidence="9">
    <location>
        <begin position="51"/>
        <end position="96"/>
    </location>
</feature>